<reference evidence="2" key="1">
    <citation type="journal article" date="2014" name="Int. J. Syst. Evol. Microbiol.">
        <title>Complete genome sequence of Corynebacterium casei LMG S-19264T (=DSM 44701T), isolated from a smear-ripened cheese.</title>
        <authorList>
            <consortium name="US DOE Joint Genome Institute (JGI-PGF)"/>
            <person name="Walter F."/>
            <person name="Albersmeier A."/>
            <person name="Kalinowski J."/>
            <person name="Ruckert C."/>
        </authorList>
    </citation>
    <scope>NUCLEOTIDE SEQUENCE</scope>
    <source>
        <strain evidence="2">CGMCC 4.7308</strain>
    </source>
</reference>
<feature type="compositionally biased region" description="Basic residues" evidence="1">
    <location>
        <begin position="64"/>
        <end position="74"/>
    </location>
</feature>
<feature type="region of interest" description="Disordered" evidence="1">
    <location>
        <begin position="1"/>
        <end position="74"/>
    </location>
</feature>
<proteinExistence type="predicted"/>
<sequence>MADEHGDTAPEHSDGDTGQASAEAPTDPKAAFRAVLARKQQAAAARSSHLDGHGGVGGATANHKATRTFRRKSG</sequence>
<dbReference type="Pfam" id="PF17227">
    <property type="entry name" value="DUF5302"/>
    <property type="match status" value="1"/>
</dbReference>
<evidence type="ECO:0008006" key="4">
    <source>
        <dbReference type="Google" id="ProtNLM"/>
    </source>
</evidence>
<reference evidence="2" key="2">
    <citation type="submission" date="2020-09" db="EMBL/GenBank/DDBJ databases">
        <authorList>
            <person name="Sun Q."/>
            <person name="Zhou Y."/>
        </authorList>
    </citation>
    <scope>NUCLEOTIDE SEQUENCE</scope>
    <source>
        <strain evidence="2">CGMCC 4.7308</strain>
    </source>
</reference>
<evidence type="ECO:0000313" key="2">
    <source>
        <dbReference type="EMBL" id="GGM02180.1"/>
    </source>
</evidence>
<feature type="compositionally biased region" description="Low complexity" evidence="1">
    <location>
        <begin position="33"/>
        <end position="46"/>
    </location>
</feature>
<feature type="compositionally biased region" description="Basic and acidic residues" evidence="1">
    <location>
        <begin position="1"/>
        <end position="15"/>
    </location>
</feature>
<dbReference type="AlphaFoldDB" id="A0A917SX59"/>
<keyword evidence="3" id="KW-1185">Reference proteome</keyword>
<name>A0A917SX59_9ACTN</name>
<dbReference type="EMBL" id="BMNA01000004">
    <property type="protein sequence ID" value="GGM02180.1"/>
    <property type="molecule type" value="Genomic_DNA"/>
</dbReference>
<gene>
    <name evidence="2" type="ORF">GCM10011594_22840</name>
</gene>
<evidence type="ECO:0000256" key="1">
    <source>
        <dbReference type="SAM" id="MobiDB-lite"/>
    </source>
</evidence>
<dbReference type="RefSeq" id="WP_188941658.1">
    <property type="nucleotide sequence ID" value="NZ_BMNA01000004.1"/>
</dbReference>
<accession>A0A917SX59</accession>
<evidence type="ECO:0000313" key="3">
    <source>
        <dbReference type="Proteomes" id="UP000655208"/>
    </source>
</evidence>
<organism evidence="2 3">
    <name type="scientific">Nakamurella endophytica</name>
    <dbReference type="NCBI Taxonomy" id="1748367"/>
    <lineage>
        <taxon>Bacteria</taxon>
        <taxon>Bacillati</taxon>
        <taxon>Actinomycetota</taxon>
        <taxon>Actinomycetes</taxon>
        <taxon>Nakamurellales</taxon>
        <taxon>Nakamurellaceae</taxon>
        <taxon>Nakamurella</taxon>
    </lineage>
</organism>
<dbReference type="Proteomes" id="UP000655208">
    <property type="component" value="Unassembled WGS sequence"/>
</dbReference>
<protein>
    <recommendedName>
        <fullName evidence="4">DUF5302 domain-containing protein</fullName>
    </recommendedName>
</protein>
<dbReference type="InterPro" id="IPR035172">
    <property type="entry name" value="DUF5302"/>
</dbReference>
<comment type="caution">
    <text evidence="2">The sequence shown here is derived from an EMBL/GenBank/DDBJ whole genome shotgun (WGS) entry which is preliminary data.</text>
</comment>